<dbReference type="InterPro" id="IPR010675">
    <property type="entry name" value="Bin3_C"/>
</dbReference>
<evidence type="ECO:0000256" key="7">
    <source>
        <dbReference type="SAM" id="MobiDB-lite"/>
    </source>
</evidence>
<evidence type="ECO:0000256" key="1">
    <source>
        <dbReference type="ARBA" id="ARBA00008361"/>
    </source>
</evidence>
<feature type="domain" description="Bin3-type SAM" evidence="8">
    <location>
        <begin position="132"/>
        <end position="402"/>
    </location>
</feature>
<dbReference type="EMBL" id="JANBPT010000963">
    <property type="protein sequence ID" value="KAJ1911149.1"/>
    <property type="molecule type" value="Genomic_DNA"/>
</dbReference>
<dbReference type="SUPFAM" id="SSF53335">
    <property type="entry name" value="S-adenosyl-L-methionine-dependent methyltransferases"/>
    <property type="match status" value="1"/>
</dbReference>
<sequence>MDQPNASSEKRKADTNLKQSAATAKKRQRSLASFQRLIELDSEVTRERSSSRVIADPDAKVTNATDNVDTRSVLPSEFTPQQPRRGKSDSTRLPGRTVSQSSAHAGRCPFGNYPNYYGYRDDTFLSNPDHLDHRLRRLPADLFHGRRVLDIGCNAGFVTTSIALHGAPRWVVGVDIDPQLVRKAKQHLSFVYSLQRPVSDPGRSPTSAAANTALPADATPYFPISMPLLFGHLPVYHYARVPVAVSEAVALPGLASTPLRPEAELPFPQNTFFYAGDFVNSPLPEIPATVDVVMALSVTKWIHLHNGDDGLRRFFAKVYHRLSPGGRFILEPQDWSGYAKRSYINDHMRATYLAIKFKPDSFTDYLLTVVGFRSVEQVRPSSETVAGTPAKGFDRPLLMFTR</sequence>
<dbReference type="PANTHER" id="PTHR12315:SF0">
    <property type="entry name" value="7SK SNRNA METHYLPHOSPHATE CAPPING ENZYME"/>
    <property type="match status" value="1"/>
</dbReference>
<accession>A0A9W7ZQT0</accession>
<comment type="similarity">
    <text evidence="1 6">Belongs to the methyltransferase superfamily.</text>
</comment>
<dbReference type="Pfam" id="PF06859">
    <property type="entry name" value="Bin3"/>
    <property type="match status" value="1"/>
</dbReference>
<dbReference type="GO" id="GO:0032259">
    <property type="term" value="P:methylation"/>
    <property type="evidence" value="ECO:0007669"/>
    <property type="project" value="UniProtKB-KW"/>
</dbReference>
<dbReference type="EC" id="2.1.1.-" evidence="6"/>
<reference evidence="9" key="1">
    <citation type="submission" date="2022-07" db="EMBL/GenBank/DDBJ databases">
        <title>Phylogenomic reconstructions and comparative analyses of Kickxellomycotina fungi.</title>
        <authorList>
            <person name="Reynolds N.K."/>
            <person name="Stajich J.E."/>
            <person name="Barry K."/>
            <person name="Grigoriev I.V."/>
            <person name="Crous P."/>
            <person name="Smith M.E."/>
        </authorList>
    </citation>
    <scope>NUCLEOTIDE SEQUENCE</scope>
    <source>
        <strain evidence="9">RSA 861</strain>
    </source>
</reference>
<dbReference type="AlphaFoldDB" id="A0A9W7ZQT0"/>
<gene>
    <name evidence="9" type="ORF">IWQ60_010279</name>
</gene>
<dbReference type="GO" id="GO:0040031">
    <property type="term" value="P:snRNA modification"/>
    <property type="evidence" value="ECO:0007669"/>
    <property type="project" value="TreeGrafter"/>
</dbReference>
<feature type="compositionally biased region" description="Basic and acidic residues" evidence="7">
    <location>
        <begin position="43"/>
        <end position="59"/>
    </location>
</feature>
<evidence type="ECO:0000313" key="9">
    <source>
        <dbReference type="EMBL" id="KAJ1911149.1"/>
    </source>
</evidence>
<dbReference type="PROSITE" id="PS51515">
    <property type="entry name" value="BIN3_SAM"/>
    <property type="match status" value="1"/>
</dbReference>
<dbReference type="GO" id="GO:0017069">
    <property type="term" value="F:snRNA binding"/>
    <property type="evidence" value="ECO:0007669"/>
    <property type="project" value="TreeGrafter"/>
</dbReference>
<evidence type="ECO:0000313" key="10">
    <source>
        <dbReference type="Proteomes" id="UP001150569"/>
    </source>
</evidence>
<keyword evidence="3 6" id="KW-0808">Transferase</keyword>
<keyword evidence="4 5" id="KW-0949">S-adenosyl-L-methionine</keyword>
<dbReference type="Proteomes" id="UP001150569">
    <property type="component" value="Unassembled WGS sequence"/>
</dbReference>
<keyword evidence="10" id="KW-1185">Reference proteome</keyword>
<dbReference type="Gene3D" id="3.40.50.150">
    <property type="entry name" value="Vaccinia Virus protein VP39"/>
    <property type="match status" value="1"/>
</dbReference>
<comment type="caution">
    <text evidence="9">The sequence shown here is derived from an EMBL/GenBank/DDBJ whole genome shotgun (WGS) entry which is preliminary data.</text>
</comment>
<evidence type="ECO:0000256" key="5">
    <source>
        <dbReference type="PROSITE-ProRule" id="PRU00848"/>
    </source>
</evidence>
<dbReference type="InterPro" id="IPR039772">
    <property type="entry name" value="Bin3-like"/>
</dbReference>
<dbReference type="InterPro" id="IPR029063">
    <property type="entry name" value="SAM-dependent_MTases_sf"/>
</dbReference>
<feature type="region of interest" description="Disordered" evidence="7">
    <location>
        <begin position="1"/>
        <end position="105"/>
    </location>
</feature>
<proteinExistence type="inferred from homology"/>
<evidence type="ECO:0000256" key="2">
    <source>
        <dbReference type="ARBA" id="ARBA00022603"/>
    </source>
</evidence>
<dbReference type="InterPro" id="IPR024160">
    <property type="entry name" value="BIN3_SAM-bd_dom"/>
</dbReference>
<evidence type="ECO:0000256" key="4">
    <source>
        <dbReference type="ARBA" id="ARBA00022691"/>
    </source>
</evidence>
<evidence type="ECO:0000256" key="3">
    <source>
        <dbReference type="ARBA" id="ARBA00022679"/>
    </source>
</evidence>
<keyword evidence="2 6" id="KW-0489">Methyltransferase</keyword>
<evidence type="ECO:0000256" key="6">
    <source>
        <dbReference type="RuleBase" id="RU367087"/>
    </source>
</evidence>
<dbReference type="GO" id="GO:0008171">
    <property type="term" value="F:O-methyltransferase activity"/>
    <property type="evidence" value="ECO:0007669"/>
    <property type="project" value="UniProtKB-UniRule"/>
</dbReference>
<dbReference type="PANTHER" id="PTHR12315">
    <property type="entry name" value="BICOID-INTERACTING PROTEIN RELATED"/>
    <property type="match status" value="1"/>
</dbReference>
<evidence type="ECO:0000259" key="8">
    <source>
        <dbReference type="PROSITE" id="PS51515"/>
    </source>
</evidence>
<protein>
    <recommendedName>
        <fullName evidence="6">RNA methyltransferase</fullName>
        <ecNumber evidence="6">2.1.1.-</ecNumber>
    </recommendedName>
</protein>
<name>A0A9W7ZQT0_9FUNG</name>
<dbReference type="OrthoDB" id="540004at2759"/>
<dbReference type="CDD" id="cd02440">
    <property type="entry name" value="AdoMet_MTases"/>
    <property type="match status" value="1"/>
</dbReference>
<organism evidence="9 10">
    <name type="scientific">Tieghemiomyces parasiticus</name>
    <dbReference type="NCBI Taxonomy" id="78921"/>
    <lineage>
        <taxon>Eukaryota</taxon>
        <taxon>Fungi</taxon>
        <taxon>Fungi incertae sedis</taxon>
        <taxon>Zoopagomycota</taxon>
        <taxon>Kickxellomycotina</taxon>
        <taxon>Dimargaritomycetes</taxon>
        <taxon>Dimargaritales</taxon>
        <taxon>Dimargaritaceae</taxon>
        <taxon>Tieghemiomyces</taxon>
    </lineage>
</organism>
<dbReference type="GO" id="GO:0008173">
    <property type="term" value="F:RNA methyltransferase activity"/>
    <property type="evidence" value="ECO:0007669"/>
    <property type="project" value="UniProtKB-UniRule"/>
</dbReference>